<evidence type="ECO:0000256" key="1">
    <source>
        <dbReference type="ARBA" id="ARBA00001974"/>
    </source>
</evidence>
<evidence type="ECO:0000313" key="5">
    <source>
        <dbReference type="EMBL" id="QEC61238.1"/>
    </source>
</evidence>
<evidence type="ECO:0000313" key="6">
    <source>
        <dbReference type="Proteomes" id="UP000321479"/>
    </source>
</evidence>
<dbReference type="RefSeq" id="WP_147029817.1">
    <property type="nucleotide sequence ID" value="NZ_CP042436.1"/>
</dbReference>
<protein>
    <recommendedName>
        <fullName evidence="4">FAD-binding domain-containing protein</fullName>
    </recommendedName>
</protein>
<dbReference type="PRINTS" id="PR00420">
    <property type="entry name" value="RNGMNOXGNASE"/>
</dbReference>
<proteinExistence type="predicted"/>
<dbReference type="InterPro" id="IPR050641">
    <property type="entry name" value="RIFMO-like"/>
</dbReference>
<keyword evidence="3" id="KW-0274">FAD</keyword>
<dbReference type="EMBL" id="CP042436">
    <property type="protein sequence ID" value="QEC61238.1"/>
    <property type="molecule type" value="Genomic_DNA"/>
</dbReference>
<dbReference type="KEGG" id="mgin:FRZ54_01110"/>
<evidence type="ECO:0000259" key="4">
    <source>
        <dbReference type="Pfam" id="PF01494"/>
    </source>
</evidence>
<evidence type="ECO:0000256" key="2">
    <source>
        <dbReference type="ARBA" id="ARBA00022630"/>
    </source>
</evidence>
<dbReference type="Pfam" id="PF01494">
    <property type="entry name" value="FAD_binding_3"/>
    <property type="match status" value="1"/>
</dbReference>
<evidence type="ECO:0000256" key="3">
    <source>
        <dbReference type="ARBA" id="ARBA00022827"/>
    </source>
</evidence>
<dbReference type="InterPro" id="IPR036188">
    <property type="entry name" value="FAD/NAD-bd_sf"/>
</dbReference>
<dbReference type="SUPFAM" id="SSF51905">
    <property type="entry name" value="FAD/NAD(P)-binding domain"/>
    <property type="match status" value="1"/>
</dbReference>
<dbReference type="Proteomes" id="UP000321479">
    <property type="component" value="Chromosome"/>
</dbReference>
<dbReference type="Gene3D" id="3.50.50.60">
    <property type="entry name" value="FAD/NAD(P)-binding domain"/>
    <property type="match status" value="1"/>
</dbReference>
<comment type="cofactor">
    <cofactor evidence="1">
        <name>FAD</name>
        <dbReference type="ChEBI" id="CHEBI:57692"/>
    </cofactor>
</comment>
<keyword evidence="2" id="KW-0285">Flavoprotein</keyword>
<feature type="domain" description="FAD-binding" evidence="4">
    <location>
        <begin position="8"/>
        <end position="347"/>
    </location>
</feature>
<keyword evidence="6" id="KW-1185">Reference proteome</keyword>
<dbReference type="OrthoDB" id="9766816at2"/>
<dbReference type="Gene3D" id="3.30.70.2450">
    <property type="match status" value="1"/>
</dbReference>
<dbReference type="AlphaFoldDB" id="A0A5B8UQY8"/>
<reference evidence="5 6" key="1">
    <citation type="journal article" date="2017" name="Curr. Microbiol.">
        <title>Mucilaginibacter ginsenosidivorans sp. nov., Isolated from Soil of Ginseng Field.</title>
        <authorList>
            <person name="Kim M.M."/>
            <person name="Siddiqi M.Z."/>
            <person name="Im W.T."/>
        </authorList>
    </citation>
    <scope>NUCLEOTIDE SEQUENCE [LARGE SCALE GENOMIC DNA]</scope>
    <source>
        <strain evidence="5 6">Gsoil 3017</strain>
    </source>
</reference>
<dbReference type="GO" id="GO:0071949">
    <property type="term" value="F:FAD binding"/>
    <property type="evidence" value="ECO:0007669"/>
    <property type="project" value="InterPro"/>
</dbReference>
<accession>A0A5B8UQY8</accession>
<sequence>MRITEEHTKVLIVGAGPSGLMMAAQLLRYGVQPLIIDNKQGPTSHSNALGVQARSLEIYRQMGVSDKVVQNGKQAQGLTFTENSKQAASISLANAGKGQTLFPYVLLYQQYKNERLLLDYLTHHACPVYWETSLITLKQNPGYAYAALKNAEGEYHVKCDWVIGADGAHSTVRKQLNIPFKGDTYPHHFYLVDAELDAPFLDGDYVQLYLSKTGFSGFFPMPEKDCYRIIGSLPAEFENKEDIKIDDVLPLLDKVIGQPVRVVKNNWFTTYKLHHRMAEHFRDHRCFLVGDAAHIHSPVGGQGMNTGLQDAYNLAWKLAGVVTGNIHETILNSYEAERMPVARDLLSSTDRVFNIIMSDGWLMGLVKKWVLPAVLNYFGKNDKIKAQLFRRVSQTGISYRDSKINVHLSRSTRIKAGDRLPYLEIYDEKKQEETDLHAWCSKPGFTLIILGKFDEMLLFNIAKWITNRYTGVLNFFYLPPSGKNLDVFEAFEVSPHQEKAIIVRPDMHIGYMNDLVSIAMLDNYLVNVASVIPAKK</sequence>
<dbReference type="GO" id="GO:0016709">
    <property type="term" value="F:oxidoreductase activity, acting on paired donors, with incorporation or reduction of molecular oxygen, NAD(P)H as one donor, and incorporation of one atom of oxygen"/>
    <property type="evidence" value="ECO:0007669"/>
    <property type="project" value="UniProtKB-ARBA"/>
</dbReference>
<name>A0A5B8UQY8_9SPHI</name>
<dbReference type="InterPro" id="IPR002938">
    <property type="entry name" value="FAD-bd"/>
</dbReference>
<organism evidence="5 6">
    <name type="scientific">Mucilaginibacter ginsenosidivorans</name>
    <dbReference type="NCBI Taxonomy" id="398053"/>
    <lineage>
        <taxon>Bacteria</taxon>
        <taxon>Pseudomonadati</taxon>
        <taxon>Bacteroidota</taxon>
        <taxon>Sphingobacteriia</taxon>
        <taxon>Sphingobacteriales</taxon>
        <taxon>Sphingobacteriaceae</taxon>
        <taxon>Mucilaginibacter</taxon>
    </lineage>
</organism>
<dbReference type="PANTHER" id="PTHR43004:SF19">
    <property type="entry name" value="BINDING MONOOXYGENASE, PUTATIVE (JCVI)-RELATED"/>
    <property type="match status" value="1"/>
</dbReference>
<dbReference type="PANTHER" id="PTHR43004">
    <property type="entry name" value="TRK SYSTEM POTASSIUM UPTAKE PROTEIN"/>
    <property type="match status" value="1"/>
</dbReference>
<gene>
    <name evidence="5" type="ORF">FRZ54_01110</name>
</gene>